<keyword evidence="5 15" id="KW-0378">Hydrolase</keyword>
<dbReference type="GO" id="GO:0000725">
    <property type="term" value="P:recombinational repair"/>
    <property type="evidence" value="ECO:0007669"/>
    <property type="project" value="TreeGrafter"/>
</dbReference>
<dbReference type="PANTHER" id="PTHR11070">
    <property type="entry name" value="UVRD / RECB / PCRA DNA HELICASE FAMILY MEMBER"/>
    <property type="match status" value="1"/>
</dbReference>
<evidence type="ECO:0000256" key="8">
    <source>
        <dbReference type="ARBA" id="ARBA00022840"/>
    </source>
</evidence>
<dbReference type="InterPro" id="IPR014017">
    <property type="entry name" value="DNA_helicase_UvrD-like_C"/>
</dbReference>
<dbReference type="AlphaFoldDB" id="A0A4D4J510"/>
<comment type="caution">
    <text evidence="18">The sequence shown here is derived from an EMBL/GenBank/DDBJ whole genome shotgun (WGS) entry which is preliminary data.</text>
</comment>
<accession>A0A4D4J510</accession>
<dbReference type="EMBL" id="BJFL01000017">
    <property type="protein sequence ID" value="GDY31765.1"/>
    <property type="molecule type" value="Genomic_DNA"/>
</dbReference>
<evidence type="ECO:0000256" key="5">
    <source>
        <dbReference type="ARBA" id="ARBA00022801"/>
    </source>
</evidence>
<evidence type="ECO:0000313" key="18">
    <source>
        <dbReference type="EMBL" id="GDY31765.1"/>
    </source>
</evidence>
<evidence type="ECO:0000256" key="6">
    <source>
        <dbReference type="ARBA" id="ARBA00022806"/>
    </source>
</evidence>
<keyword evidence="11" id="KW-0413">Isomerase</keyword>
<dbReference type="Gene3D" id="3.90.320.10">
    <property type="match status" value="1"/>
</dbReference>
<evidence type="ECO:0000259" key="16">
    <source>
        <dbReference type="PROSITE" id="PS51198"/>
    </source>
</evidence>
<evidence type="ECO:0000259" key="17">
    <source>
        <dbReference type="PROSITE" id="PS51217"/>
    </source>
</evidence>
<evidence type="ECO:0000256" key="10">
    <source>
        <dbReference type="ARBA" id="ARBA00023204"/>
    </source>
</evidence>
<evidence type="ECO:0000256" key="9">
    <source>
        <dbReference type="ARBA" id="ARBA00023125"/>
    </source>
</evidence>
<evidence type="ECO:0000256" key="2">
    <source>
        <dbReference type="ARBA" id="ARBA00022722"/>
    </source>
</evidence>
<evidence type="ECO:0000256" key="13">
    <source>
        <dbReference type="ARBA" id="ARBA00034808"/>
    </source>
</evidence>
<sequence>MITLDPDQRRAVDNPAARLKILACAGSGKTEVLARRAVRLLHAGAEPERMVAFTFTEKAAGELRDRIERRAAEDDPTRFGELPPTSRGMFVGTMHGWALQELQSLGGRYEQVEALTEAREWALLYRMARRLGIVELQARTAKVATAPAVTAFLRGAEVVHNERIDPERLRAEAPDFAAALDRYEWLLNEMRLLPFRLMIARAVDELAEGGRLAERLRIDHVLVDEYQDLNPAQDAVVRRLAALGATVTVVGDDDQAIYQWRGGHVELLTGMAERHPETAEVTLGNNRRCRPEIVALAARVVDRLGDRQAKVLAATRGPARPGAVEVMFARDPEQEAAAIADRIEGLRAAGHRLGDIAVLYRSVRTSARPLVDELRRRGVDITVAGRTSLLAHPEMALLARILVYWAGGTWYPQPEPTAEIVTRDGLAAEIAAVSRVDPGGALDAIDRLGARVRRDGVPDSVPVLHELLAVLGLPHDERQEPGLGRMSELLTDFDHAVRRAAPAALYVAGPAADEAAEDEALSQPNSATRRVVGRTHGEVYLTRLRAYLEHVAGSAAEETPATDATGDRAVQIMTVHQAKGLEFPVVFVPGLVEGRFPSALLGRPQPWLIPETLFDRDRYEGREADEARLLYVALTRARELVVLSSFTHHRTRPARPSRFLARDLAPALAGALPYGTARPPCGDSAAAPPPLAVAFSDLMTYRACGHRYWLRRGCGFQPPIAPELGFGRVLHHVIAELARAAPETGVPDERALAATLESAWYLPFAGPVPAARLHAAAWRRLRGYLAAHGAELVGTVEPEARFEVPIGSARVRGRVDLVLRHPGGEPDEVDLVDFKTTANRPPADIHQEQLRLYAAALRRLGYRPVRLAIHDLDRNERVEVDNAPAASAAFRDRLAGWVDGIRDRQFAPDTTACHDCDFRRFCRHARRQH</sequence>
<dbReference type="Proteomes" id="UP000298860">
    <property type="component" value="Unassembled WGS sequence"/>
</dbReference>
<keyword evidence="4" id="KW-0227">DNA damage</keyword>
<dbReference type="Gene3D" id="3.40.50.300">
    <property type="entry name" value="P-loop containing nucleotide triphosphate hydrolases"/>
    <property type="match status" value="3"/>
</dbReference>
<name>A0A4D4J510_9PSEU</name>
<evidence type="ECO:0000256" key="7">
    <source>
        <dbReference type="ARBA" id="ARBA00022839"/>
    </source>
</evidence>
<dbReference type="PROSITE" id="PS51217">
    <property type="entry name" value="UVRD_HELICASE_CTER"/>
    <property type="match status" value="1"/>
</dbReference>
<evidence type="ECO:0000256" key="4">
    <source>
        <dbReference type="ARBA" id="ARBA00022763"/>
    </source>
</evidence>
<dbReference type="RefSeq" id="WP_192909585.1">
    <property type="nucleotide sequence ID" value="NZ_BJFL01000017.1"/>
</dbReference>
<evidence type="ECO:0000256" key="1">
    <source>
        <dbReference type="ARBA" id="ARBA00009922"/>
    </source>
</evidence>
<keyword evidence="8 15" id="KW-0067">ATP-binding</keyword>
<proteinExistence type="inferred from homology"/>
<dbReference type="InterPro" id="IPR038726">
    <property type="entry name" value="PDDEXK_AddAB-type"/>
</dbReference>
<keyword evidence="7" id="KW-0269">Exonuclease</keyword>
<feature type="binding site" evidence="15">
    <location>
        <begin position="23"/>
        <end position="30"/>
    </location>
    <ligand>
        <name>ATP</name>
        <dbReference type="ChEBI" id="CHEBI:30616"/>
    </ligand>
</feature>
<dbReference type="GO" id="GO:0003677">
    <property type="term" value="F:DNA binding"/>
    <property type="evidence" value="ECO:0007669"/>
    <property type="project" value="UniProtKB-KW"/>
</dbReference>
<dbReference type="GO" id="GO:0005524">
    <property type="term" value="F:ATP binding"/>
    <property type="evidence" value="ECO:0007669"/>
    <property type="project" value="UniProtKB-UniRule"/>
</dbReference>
<evidence type="ECO:0000256" key="11">
    <source>
        <dbReference type="ARBA" id="ARBA00023235"/>
    </source>
</evidence>
<organism evidence="18 19">
    <name type="scientific">Gandjariella thermophila</name>
    <dbReference type="NCBI Taxonomy" id="1931992"/>
    <lineage>
        <taxon>Bacteria</taxon>
        <taxon>Bacillati</taxon>
        <taxon>Actinomycetota</taxon>
        <taxon>Actinomycetes</taxon>
        <taxon>Pseudonocardiales</taxon>
        <taxon>Pseudonocardiaceae</taxon>
        <taxon>Gandjariella</taxon>
    </lineage>
</organism>
<comment type="similarity">
    <text evidence="1">Belongs to the helicase family. UvrD subfamily.</text>
</comment>
<dbReference type="GO" id="GO:0043138">
    <property type="term" value="F:3'-5' DNA helicase activity"/>
    <property type="evidence" value="ECO:0007669"/>
    <property type="project" value="UniProtKB-EC"/>
</dbReference>
<dbReference type="SUPFAM" id="SSF52540">
    <property type="entry name" value="P-loop containing nucleoside triphosphate hydrolases"/>
    <property type="match status" value="1"/>
</dbReference>
<feature type="domain" description="UvrD-like helicase ATP-binding" evidence="16">
    <location>
        <begin position="2"/>
        <end position="290"/>
    </location>
</feature>
<dbReference type="InterPro" id="IPR014016">
    <property type="entry name" value="UvrD-like_ATP-bd"/>
</dbReference>
<dbReference type="GO" id="GO:0004527">
    <property type="term" value="F:exonuclease activity"/>
    <property type="evidence" value="ECO:0007669"/>
    <property type="project" value="UniProtKB-KW"/>
</dbReference>
<dbReference type="InterPro" id="IPR013986">
    <property type="entry name" value="DExx_box_DNA_helicase_dom_sf"/>
</dbReference>
<reference evidence="19" key="1">
    <citation type="submission" date="2019-04" db="EMBL/GenBank/DDBJ databases">
        <title>Draft genome sequence of Pseudonocardiaceae bacterium SL3-2-4.</title>
        <authorList>
            <person name="Ningsih F."/>
            <person name="Yokota A."/>
            <person name="Sakai Y."/>
            <person name="Nanatani K."/>
            <person name="Yabe S."/>
            <person name="Oetari A."/>
            <person name="Sjamsuridzal W."/>
        </authorList>
    </citation>
    <scope>NUCLEOTIDE SEQUENCE [LARGE SCALE GENOMIC DNA]</scope>
    <source>
        <strain evidence="19">SL3-2-4</strain>
    </source>
</reference>
<keyword evidence="3 15" id="KW-0547">Nucleotide-binding</keyword>
<keyword evidence="2" id="KW-0540">Nuclease</keyword>
<dbReference type="InterPro" id="IPR000212">
    <property type="entry name" value="DNA_helicase_UvrD/REP"/>
</dbReference>
<dbReference type="PROSITE" id="PS51198">
    <property type="entry name" value="UVRD_HELICASE_ATP_BIND"/>
    <property type="match status" value="1"/>
</dbReference>
<dbReference type="EC" id="5.6.2.4" evidence="13"/>
<keyword evidence="9" id="KW-0238">DNA-binding</keyword>
<dbReference type="CDD" id="cd17932">
    <property type="entry name" value="DEXQc_UvrD"/>
    <property type="match status" value="1"/>
</dbReference>
<dbReference type="PANTHER" id="PTHR11070:SF2">
    <property type="entry name" value="ATP-DEPENDENT DNA HELICASE SRS2"/>
    <property type="match status" value="1"/>
</dbReference>
<feature type="domain" description="UvrD-like helicase C-terminal" evidence="17">
    <location>
        <begin position="291"/>
        <end position="580"/>
    </location>
</feature>
<dbReference type="Pfam" id="PF13361">
    <property type="entry name" value="UvrD_C"/>
    <property type="match status" value="2"/>
</dbReference>
<dbReference type="Pfam" id="PF12705">
    <property type="entry name" value="PDDEXK_1"/>
    <property type="match status" value="1"/>
</dbReference>
<dbReference type="Pfam" id="PF00580">
    <property type="entry name" value="UvrD-helicase"/>
    <property type="match status" value="1"/>
</dbReference>
<evidence type="ECO:0000256" key="3">
    <source>
        <dbReference type="ARBA" id="ARBA00022741"/>
    </source>
</evidence>
<gene>
    <name evidence="18" type="ORF">GTS_33980</name>
</gene>
<protein>
    <recommendedName>
        <fullName evidence="13">DNA 3'-5' helicase</fullName>
        <ecNumber evidence="13">5.6.2.4</ecNumber>
    </recommendedName>
</protein>
<evidence type="ECO:0000256" key="14">
    <source>
        <dbReference type="ARBA" id="ARBA00048988"/>
    </source>
</evidence>
<dbReference type="Gene3D" id="1.10.486.10">
    <property type="entry name" value="PCRA, domain 4"/>
    <property type="match status" value="2"/>
</dbReference>
<evidence type="ECO:0000313" key="19">
    <source>
        <dbReference type="Proteomes" id="UP000298860"/>
    </source>
</evidence>
<evidence type="ECO:0000256" key="12">
    <source>
        <dbReference type="ARBA" id="ARBA00034617"/>
    </source>
</evidence>
<keyword evidence="10" id="KW-0234">DNA repair</keyword>
<comment type="catalytic activity">
    <reaction evidence="14">
        <text>ATP + H2O = ADP + phosphate + H(+)</text>
        <dbReference type="Rhea" id="RHEA:13065"/>
        <dbReference type="ChEBI" id="CHEBI:15377"/>
        <dbReference type="ChEBI" id="CHEBI:15378"/>
        <dbReference type="ChEBI" id="CHEBI:30616"/>
        <dbReference type="ChEBI" id="CHEBI:43474"/>
        <dbReference type="ChEBI" id="CHEBI:456216"/>
        <dbReference type="EC" id="5.6.2.4"/>
    </reaction>
</comment>
<keyword evidence="19" id="KW-1185">Reference proteome</keyword>
<dbReference type="Gene3D" id="1.10.10.160">
    <property type="match status" value="1"/>
</dbReference>
<dbReference type="InterPro" id="IPR027417">
    <property type="entry name" value="P-loop_NTPase"/>
</dbReference>
<keyword evidence="6 15" id="KW-0347">Helicase</keyword>
<dbReference type="InterPro" id="IPR011604">
    <property type="entry name" value="PDDEXK-like_dom_sf"/>
</dbReference>
<comment type="catalytic activity">
    <reaction evidence="12">
        <text>Couples ATP hydrolysis with the unwinding of duplex DNA by translocating in the 3'-5' direction.</text>
        <dbReference type="EC" id="5.6.2.4"/>
    </reaction>
</comment>
<evidence type="ECO:0000256" key="15">
    <source>
        <dbReference type="PROSITE-ProRule" id="PRU00560"/>
    </source>
</evidence>